<keyword evidence="2" id="KW-1185">Reference proteome</keyword>
<dbReference type="AlphaFoldDB" id="A0A1T5EPT1"/>
<accession>A0A1T5EPT1</accession>
<dbReference type="EMBL" id="FUYR01000004">
    <property type="protein sequence ID" value="SKB85916.1"/>
    <property type="molecule type" value="Genomic_DNA"/>
</dbReference>
<dbReference type="Proteomes" id="UP000189981">
    <property type="component" value="Unassembled WGS sequence"/>
</dbReference>
<protein>
    <submittedName>
        <fullName evidence="1">Uncharacterized protein</fullName>
    </submittedName>
</protein>
<gene>
    <name evidence="1" type="ORF">SAMN05661099_3105</name>
</gene>
<evidence type="ECO:0000313" key="1">
    <source>
        <dbReference type="EMBL" id="SKB85916.1"/>
    </source>
</evidence>
<name>A0A1T5EPT1_9SPHI</name>
<dbReference type="STRING" id="572036.SAMN05661099_3105"/>
<reference evidence="2" key="1">
    <citation type="submission" date="2017-02" db="EMBL/GenBank/DDBJ databases">
        <authorList>
            <person name="Varghese N."/>
            <person name="Submissions S."/>
        </authorList>
    </citation>
    <scope>NUCLEOTIDE SEQUENCE [LARGE SCALE GENOMIC DNA]</scope>
    <source>
        <strain evidence="2">DSM 22385</strain>
    </source>
</reference>
<evidence type="ECO:0000313" key="2">
    <source>
        <dbReference type="Proteomes" id="UP000189981"/>
    </source>
</evidence>
<proteinExistence type="predicted"/>
<sequence>MARNEVGGLMSDVGVGGKYFYNCIFTFSPDVANHQTSDFKLHIPASDIND</sequence>
<organism evidence="1 2">
    <name type="scientific">Daejeonella lutea</name>
    <dbReference type="NCBI Taxonomy" id="572036"/>
    <lineage>
        <taxon>Bacteria</taxon>
        <taxon>Pseudomonadati</taxon>
        <taxon>Bacteroidota</taxon>
        <taxon>Sphingobacteriia</taxon>
        <taxon>Sphingobacteriales</taxon>
        <taxon>Sphingobacteriaceae</taxon>
        <taxon>Daejeonella</taxon>
    </lineage>
</organism>